<accession>A0A4R3QC55</accession>
<organism evidence="2 3">
    <name type="scientific">Rhizobium sullae</name>
    <name type="common">Rhizobium hedysari</name>
    <dbReference type="NCBI Taxonomy" id="50338"/>
    <lineage>
        <taxon>Bacteria</taxon>
        <taxon>Pseudomonadati</taxon>
        <taxon>Pseudomonadota</taxon>
        <taxon>Alphaproteobacteria</taxon>
        <taxon>Hyphomicrobiales</taxon>
        <taxon>Rhizobiaceae</taxon>
        <taxon>Rhizobium/Agrobacterium group</taxon>
        <taxon>Rhizobium</taxon>
    </lineage>
</organism>
<evidence type="ECO:0000259" key="1">
    <source>
        <dbReference type="Pfam" id="PF02525"/>
    </source>
</evidence>
<gene>
    <name evidence="2" type="ORF">EV132_103367</name>
</gene>
<evidence type="ECO:0000313" key="2">
    <source>
        <dbReference type="EMBL" id="TCU18247.1"/>
    </source>
</evidence>
<protein>
    <submittedName>
        <fullName evidence="2">FMN-dependent NADH-azoreductase</fullName>
    </submittedName>
</protein>
<feature type="domain" description="Flavodoxin-like fold" evidence="1">
    <location>
        <begin position="39"/>
        <end position="165"/>
    </location>
</feature>
<dbReference type="AlphaFoldDB" id="A0A4R3QC55"/>
<sequence length="228" mass="24762">MSRDDDFSFGCKYSCRRLSKPRSSFNARGLYPNALAELDVVRRDVGLSPLPATAWTRAVQAGPKALSERTTEEVEAAALATKLADEMLAADAFIFSVPLYNYAVSQPAKAWIDLLVTEPRFTVKVASPISKRPAYLISARGGAYGPGMPKEGWDHATPWLRRIFEDSWGLDLQLIDVEVTLADINPAMASLRDLAASNLKQAHAAAKQAGEQLATRLTKSLASEPGQA</sequence>
<dbReference type="InterPro" id="IPR029039">
    <property type="entry name" value="Flavoprotein-like_sf"/>
</dbReference>
<comment type="caution">
    <text evidence="2">The sequence shown here is derived from an EMBL/GenBank/DDBJ whole genome shotgun (WGS) entry which is preliminary data.</text>
</comment>
<dbReference type="PANTHER" id="PTHR43741:SF4">
    <property type="entry name" value="FMN-DEPENDENT NADH:QUINONE OXIDOREDUCTASE"/>
    <property type="match status" value="1"/>
</dbReference>
<dbReference type="Proteomes" id="UP000294576">
    <property type="component" value="Unassembled WGS sequence"/>
</dbReference>
<name>A0A4R3QC55_RHISU</name>
<dbReference type="InterPro" id="IPR003680">
    <property type="entry name" value="Flavodoxin_fold"/>
</dbReference>
<dbReference type="InterPro" id="IPR050104">
    <property type="entry name" value="FMN-dep_NADH:Q_OxRdtase_AzoR1"/>
</dbReference>
<dbReference type="Gene3D" id="3.40.50.360">
    <property type="match status" value="1"/>
</dbReference>
<proteinExistence type="predicted"/>
<dbReference type="EMBL" id="SMBH01000003">
    <property type="protein sequence ID" value="TCU18247.1"/>
    <property type="molecule type" value="Genomic_DNA"/>
</dbReference>
<evidence type="ECO:0000313" key="3">
    <source>
        <dbReference type="Proteomes" id="UP000294576"/>
    </source>
</evidence>
<dbReference type="SUPFAM" id="SSF52218">
    <property type="entry name" value="Flavoproteins"/>
    <property type="match status" value="1"/>
</dbReference>
<dbReference type="Pfam" id="PF02525">
    <property type="entry name" value="Flavodoxin_2"/>
    <property type="match status" value="1"/>
</dbReference>
<reference evidence="2 3" key="1">
    <citation type="submission" date="2019-03" db="EMBL/GenBank/DDBJ databases">
        <title>Genomic Encyclopedia of Type Strains, Phase IV (KMG-V): Genome sequencing to study the core and pangenomes of soil and plant-associated prokaryotes.</title>
        <authorList>
            <person name="Whitman W."/>
        </authorList>
    </citation>
    <scope>NUCLEOTIDE SEQUENCE [LARGE SCALE GENOMIC DNA]</scope>
    <source>
        <strain evidence="2 3">Hc14</strain>
    </source>
</reference>
<dbReference type="PANTHER" id="PTHR43741">
    <property type="entry name" value="FMN-DEPENDENT NADH-AZOREDUCTASE 1"/>
    <property type="match status" value="1"/>
</dbReference>